<evidence type="ECO:0000259" key="11">
    <source>
        <dbReference type="Pfam" id="PF02874"/>
    </source>
</evidence>
<feature type="domain" description="ATPsynthase alpha/beta subunit barrel-sandwich" evidence="12">
    <location>
        <begin position="108"/>
        <end position="185"/>
    </location>
</feature>
<dbReference type="SUPFAM" id="SSF50615">
    <property type="entry name" value="N-terminal domain of alpha and beta subunits of F1 ATP synthase"/>
    <property type="match status" value="1"/>
</dbReference>
<evidence type="ECO:0000256" key="4">
    <source>
        <dbReference type="ARBA" id="ARBA00022781"/>
    </source>
</evidence>
<dbReference type="InterPro" id="IPR023366">
    <property type="entry name" value="ATP_synth_asu-like_sf"/>
</dbReference>
<comment type="function">
    <text evidence="9">Produces ATP from ADP in the presence of a proton gradient across the membrane. The V-type alpha chain is a catalytic subunit.</text>
</comment>
<dbReference type="GO" id="GO:0006754">
    <property type="term" value="P:ATP biosynthetic process"/>
    <property type="evidence" value="ECO:0007669"/>
    <property type="project" value="UniProtKB-KW"/>
</dbReference>
<dbReference type="InterPro" id="IPR027417">
    <property type="entry name" value="P-loop_NTPase"/>
</dbReference>
<evidence type="ECO:0000259" key="12">
    <source>
        <dbReference type="Pfam" id="PF16886"/>
    </source>
</evidence>
<gene>
    <name evidence="14" type="ORF">SE37_02425</name>
</gene>
<evidence type="ECO:0000259" key="13">
    <source>
        <dbReference type="Pfam" id="PF22919"/>
    </source>
</evidence>
<keyword evidence="15" id="KW-1185">Reference proteome</keyword>
<dbReference type="GO" id="GO:0045259">
    <property type="term" value="C:proton-transporting ATP synthase complex"/>
    <property type="evidence" value="ECO:0007669"/>
    <property type="project" value="UniProtKB-ARBA"/>
</dbReference>
<evidence type="ECO:0000259" key="10">
    <source>
        <dbReference type="Pfam" id="PF00006"/>
    </source>
</evidence>
<feature type="domain" description="ATP synthase A/B type C-terminal" evidence="13">
    <location>
        <begin position="434"/>
        <end position="527"/>
    </location>
</feature>
<sequence>MTGRILGIAGPTVTVDISGLRLYDMVRVGTAGLIGEVVRLERGRAVVQVYEDTRGLAVNEPAAGMDAPLSVQLAPGLLGGMFDGLQRPLRRLEELAGPFVAAGREVFPLDRERTWVFTPAGNAGDEVAAGDLLGHVAEGTFRHPVTAPRGGRIERLHAGEFRLADPIGRMADGRDIFAIAPWPVRRPRPYRRKLSPSLPLVTGQRTIDFLFPVARGGTAIFPGGFGTGKTILEQSIAKFADVDIVVYAGCGERGNEMAELLEEFVTLADPWSGRPLMERTIVVVNTSNMPVAAREASIYTAVSMAEYYRDMGCHVLLLADSISRWAEALREISSSLEEMPGEEGYPTYLSSRLAAFFERAGVVETLGGTVGSLSMILSVSPPGGDFTEPVTQACLRTAGVFFMLDTALAHRRHFPAINWFQSYSLYEPEMVAHFDGHVSPRWSEVRRRCREILQREEALREVAEIVGIEGLQDADRLLMKVAERIRHEFLSQNAYTDDAFSAPDRTLARIAEIVAFHDRAGEQLKQGVLPDELPRG</sequence>
<dbReference type="SUPFAM" id="SSF47917">
    <property type="entry name" value="C-terminal domain of alpha and beta subunits of F1 ATP synthase"/>
    <property type="match status" value="1"/>
</dbReference>
<dbReference type="Pfam" id="PF02874">
    <property type="entry name" value="ATP-synt_ab_N"/>
    <property type="match status" value="1"/>
</dbReference>
<dbReference type="PANTHER" id="PTHR43607:SF1">
    <property type="entry name" value="H(+)-TRANSPORTING TWO-SECTOR ATPASE"/>
    <property type="match status" value="1"/>
</dbReference>
<keyword evidence="4" id="KW-0375">Hydrogen ion transport</keyword>
<accession>A0A0C1TQK6</accession>
<dbReference type="InterPro" id="IPR031686">
    <property type="entry name" value="ATP-synth_a_Xtn"/>
</dbReference>
<evidence type="ECO:0000313" key="14">
    <source>
        <dbReference type="EMBL" id="KIE41563.1"/>
    </source>
</evidence>
<dbReference type="EMBL" id="JXBL01000001">
    <property type="protein sequence ID" value="KIE41563.1"/>
    <property type="molecule type" value="Genomic_DNA"/>
</dbReference>
<evidence type="ECO:0000256" key="2">
    <source>
        <dbReference type="ARBA" id="ARBA00022448"/>
    </source>
</evidence>
<protein>
    <submittedName>
        <fullName evidence="14">ATP synthase subunit A</fullName>
    </submittedName>
</protein>
<dbReference type="Gene3D" id="3.40.50.300">
    <property type="entry name" value="P-loop containing nucleotide triphosphate hydrolases"/>
    <property type="match status" value="1"/>
</dbReference>
<dbReference type="Pfam" id="PF16886">
    <property type="entry name" value="ATP-synt_ab_Xtn"/>
    <property type="match status" value="1"/>
</dbReference>
<feature type="domain" description="ATPase F1/V1/A1 complex alpha/beta subunit N-terminal" evidence="11">
    <location>
        <begin position="6"/>
        <end position="61"/>
    </location>
</feature>
<dbReference type="GO" id="GO:0046961">
    <property type="term" value="F:proton-transporting ATPase activity, rotational mechanism"/>
    <property type="evidence" value="ECO:0007669"/>
    <property type="project" value="InterPro"/>
</dbReference>
<dbReference type="InterPro" id="IPR036121">
    <property type="entry name" value="ATPase_F1/V1/A1_a/bsu_N_sf"/>
</dbReference>
<dbReference type="GO" id="GO:0005524">
    <property type="term" value="F:ATP binding"/>
    <property type="evidence" value="ECO:0007669"/>
    <property type="project" value="UniProtKB-KW"/>
</dbReference>
<evidence type="ECO:0000313" key="15">
    <source>
        <dbReference type="Proteomes" id="UP000031433"/>
    </source>
</evidence>
<reference evidence="14 15" key="1">
    <citation type="submission" date="2015-01" db="EMBL/GenBank/DDBJ databases">
        <title>Genome sequence of the anaerobic bacterium Geobacter soli GSS01, a dissimilatory Fe(III) reducer from soil.</title>
        <authorList>
            <person name="Yang G."/>
            <person name="Zhou S."/>
        </authorList>
    </citation>
    <scope>NUCLEOTIDE SEQUENCE [LARGE SCALE GENOMIC DNA]</scope>
    <source>
        <strain evidence="14 15">GSS01</strain>
    </source>
</reference>
<dbReference type="InterPro" id="IPR022878">
    <property type="entry name" value="V-ATPase_asu"/>
</dbReference>
<dbReference type="CDD" id="cd18111">
    <property type="entry name" value="ATP-synt_V_A-type_alpha_C"/>
    <property type="match status" value="1"/>
</dbReference>
<evidence type="ECO:0000256" key="9">
    <source>
        <dbReference type="ARBA" id="ARBA00054855"/>
    </source>
</evidence>
<name>A0A0C1TQK6_9BACT</name>
<evidence type="ECO:0000256" key="5">
    <source>
        <dbReference type="ARBA" id="ARBA00022840"/>
    </source>
</evidence>
<dbReference type="PANTHER" id="PTHR43607">
    <property type="entry name" value="V-TYPE PROTON ATPASE CATALYTIC SUBUNIT A"/>
    <property type="match status" value="1"/>
</dbReference>
<dbReference type="Gene3D" id="1.10.1140.10">
    <property type="entry name" value="Bovine Mitochondrial F1-atpase, Atp Synthase Beta Chain, Chain D, domain 3"/>
    <property type="match status" value="1"/>
</dbReference>
<keyword evidence="2" id="KW-0813">Transport</keyword>
<keyword evidence="7" id="KW-0406">Ion transport</keyword>
<feature type="domain" description="ATPase F1/V1/A1 complex alpha/beta subunit nucleotide-binding" evidence="10">
    <location>
        <begin position="203"/>
        <end position="424"/>
    </location>
</feature>
<comment type="similarity">
    <text evidence="1">Belongs to the ATPase alpha/beta chains family.</text>
</comment>
<dbReference type="Pfam" id="PF00006">
    <property type="entry name" value="ATP-synt_ab"/>
    <property type="match status" value="1"/>
</dbReference>
<dbReference type="CDD" id="cd01134">
    <property type="entry name" value="V_A-ATPase_A"/>
    <property type="match status" value="1"/>
</dbReference>
<keyword evidence="5" id="KW-0067">ATP-binding</keyword>
<evidence type="ECO:0000256" key="3">
    <source>
        <dbReference type="ARBA" id="ARBA00022741"/>
    </source>
</evidence>
<dbReference type="InterPro" id="IPR000194">
    <property type="entry name" value="ATPase_F1/V1/A1_a/bsu_nucl-bd"/>
</dbReference>
<evidence type="ECO:0000256" key="6">
    <source>
        <dbReference type="ARBA" id="ARBA00022967"/>
    </source>
</evidence>
<dbReference type="InterPro" id="IPR004100">
    <property type="entry name" value="ATPase_F1/V1/A1_a/bsu_N"/>
</dbReference>
<comment type="caution">
    <text evidence="14">The sequence shown here is derived from an EMBL/GenBank/DDBJ whole genome shotgun (WGS) entry which is preliminary data.</text>
</comment>
<dbReference type="Pfam" id="PF22919">
    <property type="entry name" value="ATP-synt_VA_C"/>
    <property type="match status" value="1"/>
</dbReference>
<evidence type="ECO:0000256" key="7">
    <source>
        <dbReference type="ARBA" id="ARBA00023065"/>
    </source>
</evidence>
<keyword evidence="3" id="KW-0547">Nucleotide-binding</keyword>
<dbReference type="Gene3D" id="2.40.50.100">
    <property type="match status" value="1"/>
</dbReference>
<dbReference type="InterPro" id="IPR055190">
    <property type="entry name" value="ATP-synt_VA_C"/>
</dbReference>
<dbReference type="AlphaFoldDB" id="A0A0C1TQK6"/>
<dbReference type="Proteomes" id="UP000031433">
    <property type="component" value="Unassembled WGS sequence"/>
</dbReference>
<dbReference type="Gene3D" id="2.40.30.20">
    <property type="match status" value="1"/>
</dbReference>
<organism evidence="14 15">
    <name type="scientific">Geobacter soli</name>
    <dbReference type="NCBI Taxonomy" id="1510391"/>
    <lineage>
        <taxon>Bacteria</taxon>
        <taxon>Pseudomonadati</taxon>
        <taxon>Thermodesulfobacteriota</taxon>
        <taxon>Desulfuromonadia</taxon>
        <taxon>Geobacterales</taxon>
        <taxon>Geobacteraceae</taxon>
        <taxon>Geobacter</taxon>
    </lineage>
</organism>
<keyword evidence="8" id="KW-0066">ATP synthesis</keyword>
<dbReference type="SUPFAM" id="SSF52540">
    <property type="entry name" value="P-loop containing nucleoside triphosphate hydrolases"/>
    <property type="match status" value="1"/>
</dbReference>
<keyword evidence="6" id="KW-1278">Translocase</keyword>
<evidence type="ECO:0000256" key="8">
    <source>
        <dbReference type="ARBA" id="ARBA00023310"/>
    </source>
</evidence>
<proteinExistence type="inferred from homology"/>
<evidence type="ECO:0000256" key="1">
    <source>
        <dbReference type="ARBA" id="ARBA00008936"/>
    </source>
</evidence>
<dbReference type="NCBIfam" id="NF003220">
    <property type="entry name" value="PRK04192.1"/>
    <property type="match status" value="1"/>
</dbReference>
<dbReference type="InterPro" id="IPR024034">
    <property type="entry name" value="ATPase_F1/V1_b/a_C"/>
</dbReference>
<dbReference type="RefSeq" id="WP_039643347.1">
    <property type="nucleotide sequence ID" value="NZ_JXBL01000001.1"/>
</dbReference>